<keyword evidence="13" id="KW-1185">Reference proteome</keyword>
<evidence type="ECO:0000259" key="11">
    <source>
        <dbReference type="PROSITE" id="PS51049"/>
    </source>
</evidence>
<feature type="compositionally biased region" description="Polar residues" evidence="10">
    <location>
        <begin position="264"/>
        <end position="278"/>
    </location>
</feature>
<comment type="subcellular location">
    <subcellularLocation>
        <location evidence="8">Nucleus outer membrane</location>
        <topology evidence="8">Single-pass type IV membrane protein</topology>
    </subcellularLocation>
</comment>
<evidence type="ECO:0000256" key="3">
    <source>
        <dbReference type="ARBA" id="ARBA00022692"/>
    </source>
</evidence>
<feature type="region of interest" description="Disordered" evidence="10">
    <location>
        <begin position="264"/>
        <end position="303"/>
    </location>
</feature>
<evidence type="ECO:0000256" key="1">
    <source>
        <dbReference type="ARBA" id="ARBA00008619"/>
    </source>
</evidence>
<evidence type="ECO:0000256" key="5">
    <source>
        <dbReference type="ARBA" id="ARBA00022989"/>
    </source>
</evidence>
<proteinExistence type="inferred from homology"/>
<sequence>MLEGSGSAQDLKWASLVLDGEEQLEEEAPAGLPSTHTQPAVAAMAAAPQEPRNHMTSDPADKVTSWLGQVLLELEQVQGCDPSTSIQDLEVRVKRLKSMAVDAGGAVDSGGAERSPLGEGNRAWGQARTGLRDWENSLRTALMRCQEFHSGLHSLVLWLAESTPHAVDIGPSHTPPLGSLRKQRRSLRGLQADLRSRQAELRSMHTLWSQLQPLDGHEEEEEEEEGAEVREKLHVTDGKLRTLLRRVAGDLRLLHQRPDCESALSSSAERAGGDQSTLAAPPQDGQYSKKRCSKRVRKADAPPPPLPHRRSFFCRVLRVAFPLHLLLLLLLALCCLLPRPSSDPGCSLTNNFAYSFYPMLRYTNGPPPT</sequence>
<evidence type="ECO:0000256" key="9">
    <source>
        <dbReference type="PROSITE-ProRule" id="PRU00385"/>
    </source>
</evidence>
<dbReference type="PANTHER" id="PTHR14514">
    <property type="entry name" value="PKA ANCHORING PROTEIN"/>
    <property type="match status" value="1"/>
</dbReference>
<dbReference type="Proteomes" id="UP001148018">
    <property type="component" value="Unassembled WGS sequence"/>
</dbReference>
<dbReference type="InterPro" id="IPR012315">
    <property type="entry name" value="KASH"/>
</dbReference>
<evidence type="ECO:0000256" key="8">
    <source>
        <dbReference type="ARBA" id="ARBA00046312"/>
    </source>
</evidence>
<keyword evidence="4" id="KW-0677">Repeat</keyword>
<dbReference type="EMBL" id="JANIIK010000042">
    <property type="protein sequence ID" value="KAJ3606459.1"/>
    <property type="molecule type" value="Genomic_DNA"/>
</dbReference>
<keyword evidence="7" id="KW-0539">Nucleus</keyword>
<evidence type="ECO:0000256" key="7">
    <source>
        <dbReference type="ARBA" id="ARBA00023242"/>
    </source>
</evidence>
<keyword evidence="6 9" id="KW-0472">Membrane</keyword>
<evidence type="ECO:0000256" key="10">
    <source>
        <dbReference type="SAM" id="MobiDB-lite"/>
    </source>
</evidence>
<feature type="domain" description="KASH" evidence="11">
    <location>
        <begin position="310"/>
        <end position="369"/>
    </location>
</feature>
<dbReference type="GO" id="GO:0005640">
    <property type="term" value="C:nuclear outer membrane"/>
    <property type="evidence" value="ECO:0007669"/>
    <property type="project" value="UniProtKB-SubCell"/>
</dbReference>
<evidence type="ECO:0000313" key="13">
    <source>
        <dbReference type="Proteomes" id="UP001148018"/>
    </source>
</evidence>
<feature type="topological domain" description="Cytoplasmic" evidence="9">
    <location>
        <begin position="1"/>
        <end position="318"/>
    </location>
</feature>
<dbReference type="AlphaFoldDB" id="A0A9Q0IPW4"/>
<gene>
    <name evidence="12" type="ORF">NHX12_025980</name>
</gene>
<keyword evidence="3 9" id="KW-0812">Transmembrane</keyword>
<feature type="region of interest" description="Disordered" evidence="10">
    <location>
        <begin position="25"/>
        <end position="59"/>
    </location>
</feature>
<organism evidence="12 13">
    <name type="scientific">Muraenolepis orangiensis</name>
    <name type="common">Patagonian moray cod</name>
    <dbReference type="NCBI Taxonomy" id="630683"/>
    <lineage>
        <taxon>Eukaryota</taxon>
        <taxon>Metazoa</taxon>
        <taxon>Chordata</taxon>
        <taxon>Craniata</taxon>
        <taxon>Vertebrata</taxon>
        <taxon>Euteleostomi</taxon>
        <taxon>Actinopterygii</taxon>
        <taxon>Neopterygii</taxon>
        <taxon>Teleostei</taxon>
        <taxon>Neoteleostei</taxon>
        <taxon>Acanthomorphata</taxon>
        <taxon>Zeiogadaria</taxon>
        <taxon>Gadariae</taxon>
        <taxon>Gadiformes</taxon>
        <taxon>Muraenolepidoidei</taxon>
        <taxon>Muraenolepididae</taxon>
        <taxon>Muraenolepis</taxon>
    </lineage>
</organism>
<protein>
    <recommendedName>
        <fullName evidence="11">KASH domain-containing protein</fullName>
    </recommendedName>
</protein>
<feature type="compositionally biased region" description="Acidic residues" evidence="10">
    <location>
        <begin position="217"/>
        <end position="226"/>
    </location>
</feature>
<name>A0A9Q0IPW4_9TELE</name>
<accession>A0A9Q0IPW4</accession>
<keyword evidence="2" id="KW-0597">Phosphoprotein</keyword>
<feature type="topological domain" description="Perinuclear space" evidence="9">
    <location>
        <begin position="340"/>
        <end position="369"/>
    </location>
</feature>
<dbReference type="SMART" id="SM01249">
    <property type="entry name" value="KASH"/>
    <property type="match status" value="1"/>
</dbReference>
<evidence type="ECO:0000256" key="2">
    <source>
        <dbReference type="ARBA" id="ARBA00022553"/>
    </source>
</evidence>
<comment type="caution">
    <text evidence="12">The sequence shown here is derived from an EMBL/GenBank/DDBJ whole genome shotgun (WGS) entry which is preliminary data.</text>
</comment>
<dbReference type="PROSITE" id="PS51049">
    <property type="entry name" value="KASH"/>
    <property type="match status" value="1"/>
</dbReference>
<keyword evidence="5" id="KW-1133">Transmembrane helix</keyword>
<reference evidence="12" key="1">
    <citation type="submission" date="2022-07" db="EMBL/GenBank/DDBJ databases">
        <title>Chromosome-level genome of Muraenolepis orangiensis.</title>
        <authorList>
            <person name="Kim J."/>
        </authorList>
    </citation>
    <scope>NUCLEOTIDE SEQUENCE</scope>
    <source>
        <strain evidence="12">KU_S4_2022</strain>
        <tissue evidence="12">Muscle</tissue>
    </source>
</reference>
<evidence type="ECO:0000256" key="4">
    <source>
        <dbReference type="ARBA" id="ARBA00022737"/>
    </source>
</evidence>
<feature type="region of interest" description="Disordered" evidence="10">
    <location>
        <begin position="210"/>
        <end position="232"/>
    </location>
</feature>
<comment type="similarity">
    <text evidence="1">Belongs to the nesprin family.</text>
</comment>
<dbReference type="OrthoDB" id="18853at2759"/>
<dbReference type="PANTHER" id="PTHR14514:SF7">
    <property type="entry name" value="KASH DOMAIN-CONTAINING PROTEIN"/>
    <property type="match status" value="1"/>
</dbReference>
<evidence type="ECO:0000313" key="12">
    <source>
        <dbReference type="EMBL" id="KAJ3606459.1"/>
    </source>
</evidence>
<evidence type="ECO:0000256" key="6">
    <source>
        <dbReference type="ARBA" id="ARBA00023136"/>
    </source>
</evidence>
<dbReference type="SUPFAM" id="SSF46966">
    <property type="entry name" value="Spectrin repeat"/>
    <property type="match status" value="1"/>
</dbReference>
<dbReference type="Gene3D" id="1.20.58.60">
    <property type="match status" value="1"/>
</dbReference>
<dbReference type="Pfam" id="PF10541">
    <property type="entry name" value="KASH"/>
    <property type="match status" value="1"/>
</dbReference>
<feature type="compositionally biased region" description="Basic residues" evidence="10">
    <location>
        <begin position="288"/>
        <end position="297"/>
    </location>
</feature>